<feature type="compositionally biased region" description="Basic and acidic residues" evidence="1">
    <location>
        <begin position="31"/>
        <end position="55"/>
    </location>
</feature>
<proteinExistence type="predicted"/>
<dbReference type="EMBL" id="CM029054">
    <property type="protein sequence ID" value="KAG2536091.1"/>
    <property type="molecule type" value="Genomic_DNA"/>
</dbReference>
<sequence length="104" mass="11890">MAQSGRTPFADISNAIDTKDASNTTPVSLEQIERNRQRERERYAGMSAEQKEEKNMKRREARLMKKSVPTQCNENIHPSVQNEILATGLPSYIDLLCNPLYDIH</sequence>
<evidence type="ECO:0000313" key="2">
    <source>
        <dbReference type="EMBL" id="KAG2536090.1"/>
    </source>
</evidence>
<organism evidence="2 3">
    <name type="scientific">Panicum virgatum</name>
    <name type="common">Blackwell switchgrass</name>
    <dbReference type="NCBI Taxonomy" id="38727"/>
    <lineage>
        <taxon>Eukaryota</taxon>
        <taxon>Viridiplantae</taxon>
        <taxon>Streptophyta</taxon>
        <taxon>Embryophyta</taxon>
        <taxon>Tracheophyta</taxon>
        <taxon>Spermatophyta</taxon>
        <taxon>Magnoliopsida</taxon>
        <taxon>Liliopsida</taxon>
        <taxon>Poales</taxon>
        <taxon>Poaceae</taxon>
        <taxon>PACMAD clade</taxon>
        <taxon>Panicoideae</taxon>
        <taxon>Panicodae</taxon>
        <taxon>Paniceae</taxon>
        <taxon>Panicinae</taxon>
        <taxon>Panicum</taxon>
        <taxon>Panicum sect. Hiantes</taxon>
    </lineage>
</organism>
<dbReference type="AlphaFoldDB" id="A0A8T0MFI3"/>
<reference evidence="2" key="1">
    <citation type="submission" date="2020-05" db="EMBL/GenBank/DDBJ databases">
        <title>WGS assembly of Panicum virgatum.</title>
        <authorList>
            <person name="Lovell J.T."/>
            <person name="Jenkins J."/>
            <person name="Shu S."/>
            <person name="Juenger T.E."/>
            <person name="Schmutz J."/>
        </authorList>
    </citation>
    <scope>NUCLEOTIDE SEQUENCE</scope>
    <source>
        <strain evidence="2">AP13</strain>
    </source>
</reference>
<dbReference type="Proteomes" id="UP000823388">
    <property type="component" value="Chromosome 9N"/>
</dbReference>
<gene>
    <name evidence="2" type="ORF">PVAP13_9NG156600</name>
</gene>
<accession>A0A8T0MFI3</accession>
<evidence type="ECO:0000256" key="1">
    <source>
        <dbReference type="SAM" id="MobiDB-lite"/>
    </source>
</evidence>
<protein>
    <recommendedName>
        <fullName evidence="4">IBB domain-containing protein</fullName>
    </recommendedName>
</protein>
<feature type="region of interest" description="Disordered" evidence="1">
    <location>
        <begin position="1"/>
        <end position="58"/>
    </location>
</feature>
<dbReference type="EMBL" id="CM029054">
    <property type="protein sequence ID" value="KAG2536090.1"/>
    <property type="molecule type" value="Genomic_DNA"/>
</dbReference>
<evidence type="ECO:0000313" key="3">
    <source>
        <dbReference type="Proteomes" id="UP000823388"/>
    </source>
</evidence>
<evidence type="ECO:0008006" key="4">
    <source>
        <dbReference type="Google" id="ProtNLM"/>
    </source>
</evidence>
<keyword evidence="3" id="KW-1185">Reference proteome</keyword>
<name>A0A8T0MFI3_PANVG</name>
<comment type="caution">
    <text evidence="2">The sequence shown here is derived from an EMBL/GenBank/DDBJ whole genome shotgun (WGS) entry which is preliminary data.</text>
</comment>